<sequence>MNLDHYDLMARLFLYPGPSFFTDVRQVVDFLDERYLLAAEDAQFFCDHLPQNDLEDMQELFTRSFDVQAITTLDVGYVLFGEDYKRGKLLSNLNREHAKAQNDCGVELADHLPNLLRLIAKSRDEEMVRELAVEILAPALHKMIREFNPKRQDERNRLYQRHYKTLIEQSEHRVAVYGHALKALFSILKQDFQIKDETLALHAEHEFLNFIRAEMSVEKLVSE</sequence>
<comment type="caution">
    <text evidence="1">The sequence shown here is derived from an EMBL/GenBank/DDBJ whole genome shotgun (WGS) entry which is preliminary data.</text>
</comment>
<name>A0A1G1KSV3_9BACT</name>
<organism evidence="1 2">
    <name type="scientific">Candidatus Danuiimicrobium aquiferis</name>
    <dbReference type="NCBI Taxonomy" id="1801832"/>
    <lineage>
        <taxon>Bacteria</taxon>
        <taxon>Pseudomonadati</taxon>
        <taxon>Candidatus Omnitrophota</taxon>
        <taxon>Candidatus Danuiimicrobium</taxon>
    </lineage>
</organism>
<dbReference type="SUPFAM" id="SSF89155">
    <property type="entry name" value="TorD-like"/>
    <property type="match status" value="1"/>
</dbReference>
<evidence type="ECO:0008006" key="3">
    <source>
        <dbReference type="Google" id="ProtNLM"/>
    </source>
</evidence>
<dbReference type="EMBL" id="MHFR01000054">
    <property type="protein sequence ID" value="OGW96033.1"/>
    <property type="molecule type" value="Genomic_DNA"/>
</dbReference>
<proteinExistence type="predicted"/>
<accession>A0A1G1KSV3</accession>
<protein>
    <recommendedName>
        <fullName evidence="3">Nitrate reductase molybdenum cofactor assembly chaperone</fullName>
    </recommendedName>
</protein>
<dbReference type="Proteomes" id="UP000178187">
    <property type="component" value="Unassembled WGS sequence"/>
</dbReference>
<evidence type="ECO:0000313" key="2">
    <source>
        <dbReference type="Proteomes" id="UP000178187"/>
    </source>
</evidence>
<reference evidence="1 2" key="1">
    <citation type="journal article" date="2016" name="Nat. Commun.">
        <title>Thousands of microbial genomes shed light on interconnected biogeochemical processes in an aquifer system.</title>
        <authorList>
            <person name="Anantharaman K."/>
            <person name="Brown C.T."/>
            <person name="Hug L.A."/>
            <person name="Sharon I."/>
            <person name="Castelle C.J."/>
            <person name="Probst A.J."/>
            <person name="Thomas B.C."/>
            <person name="Singh A."/>
            <person name="Wilkins M.J."/>
            <person name="Karaoz U."/>
            <person name="Brodie E.L."/>
            <person name="Williams K.H."/>
            <person name="Hubbard S.S."/>
            <person name="Banfield J.F."/>
        </authorList>
    </citation>
    <scope>NUCLEOTIDE SEQUENCE [LARGE SCALE GENOMIC DNA]</scope>
</reference>
<dbReference type="AlphaFoldDB" id="A0A1G1KSV3"/>
<dbReference type="InterPro" id="IPR036411">
    <property type="entry name" value="TorD-like_sf"/>
</dbReference>
<evidence type="ECO:0000313" key="1">
    <source>
        <dbReference type="EMBL" id="OGW96033.1"/>
    </source>
</evidence>
<gene>
    <name evidence="1" type="ORF">A3G33_11040</name>
</gene>